<accession>A0A8D8D2U4</accession>
<protein>
    <submittedName>
        <fullName evidence="1">(northern house mosquito) hypothetical protein</fullName>
    </submittedName>
</protein>
<dbReference type="EMBL" id="HBUE01248769">
    <property type="protein sequence ID" value="CAG6553278.1"/>
    <property type="molecule type" value="Transcribed_RNA"/>
</dbReference>
<evidence type="ECO:0000313" key="1">
    <source>
        <dbReference type="EMBL" id="CAG6502042.1"/>
    </source>
</evidence>
<reference evidence="1" key="1">
    <citation type="submission" date="2021-05" db="EMBL/GenBank/DDBJ databases">
        <authorList>
            <person name="Alioto T."/>
            <person name="Alioto T."/>
            <person name="Gomez Garrido J."/>
        </authorList>
    </citation>
    <scope>NUCLEOTIDE SEQUENCE</scope>
</reference>
<name>A0A8D8D2U4_CULPI</name>
<dbReference type="AlphaFoldDB" id="A0A8D8D2U4"/>
<proteinExistence type="predicted"/>
<organism evidence="1">
    <name type="scientific">Culex pipiens</name>
    <name type="common">House mosquito</name>
    <dbReference type="NCBI Taxonomy" id="7175"/>
    <lineage>
        <taxon>Eukaryota</taxon>
        <taxon>Metazoa</taxon>
        <taxon>Ecdysozoa</taxon>
        <taxon>Arthropoda</taxon>
        <taxon>Hexapoda</taxon>
        <taxon>Insecta</taxon>
        <taxon>Pterygota</taxon>
        <taxon>Neoptera</taxon>
        <taxon>Endopterygota</taxon>
        <taxon>Diptera</taxon>
        <taxon>Nematocera</taxon>
        <taxon>Culicoidea</taxon>
        <taxon>Culicidae</taxon>
        <taxon>Culicinae</taxon>
        <taxon>Culicini</taxon>
        <taxon>Culex</taxon>
        <taxon>Culex</taxon>
    </lineage>
</organism>
<sequence length="111" mass="12920">MNHIHILTRYPSNAMFSAFIPLHSTVRENNSTSKHQSLTHTRMLLRSASHHSFHKHYDTLSTRVSKKGRTKKQSSEIGTRLLFCTQPHTHTLRHHLLLNSLRFARVLLTTE</sequence>
<dbReference type="EMBL" id="HBUE01143940">
    <property type="protein sequence ID" value="CAG6502042.1"/>
    <property type="molecule type" value="Transcribed_RNA"/>
</dbReference>